<accession>A0A1X2LCE8</accession>
<dbReference type="InterPro" id="IPR036291">
    <property type="entry name" value="NAD(P)-bd_dom_sf"/>
</dbReference>
<dbReference type="Gene3D" id="3.40.50.720">
    <property type="entry name" value="NAD(P)-binding Rossmann-like Domain"/>
    <property type="match status" value="1"/>
</dbReference>
<dbReference type="GO" id="GO:0016491">
    <property type="term" value="F:oxidoreductase activity"/>
    <property type="evidence" value="ECO:0007669"/>
    <property type="project" value="UniProtKB-KW"/>
</dbReference>
<evidence type="ECO:0000256" key="1">
    <source>
        <dbReference type="ARBA" id="ARBA00006484"/>
    </source>
</evidence>
<dbReference type="PANTHER" id="PTHR43669:SF3">
    <property type="entry name" value="ALCOHOL DEHYDROGENASE, PUTATIVE (AFU_ORTHOLOGUE AFUA_3G03445)-RELATED"/>
    <property type="match status" value="1"/>
</dbReference>
<protein>
    <recommendedName>
        <fullName evidence="5">Short-chain dehydrogenase</fullName>
    </recommendedName>
</protein>
<sequence>MLVVVDPQRQQPRNGDVTVKQVLVIGAAGDVGRGVAGALAATGWQVLGAGRSAEKLRDLSDEVRRLTPDAQLTTLVGDLATETSTRGLADDARADQLDAVVTTIGAPWPARPLTQCTFDDIAEYFDRYLRLHFNAAKVFLPLLKSNAVYLAVGGGMADAVFPNLVPLSMTQAAQRSLIRGFAKESRGSGVHIRELMIASHVNGRSTRDVAEPDWLTDQEIGSRALEIVSDIDAFPGTIVTISPQNRVAP</sequence>
<comment type="caution">
    <text evidence="3">The sequence shown here is derived from an EMBL/GenBank/DDBJ whole genome shotgun (WGS) entry which is preliminary data.</text>
</comment>
<keyword evidence="4" id="KW-1185">Reference proteome</keyword>
<dbReference type="PANTHER" id="PTHR43669">
    <property type="entry name" value="5-KETO-D-GLUCONATE 5-REDUCTASE"/>
    <property type="match status" value="1"/>
</dbReference>
<keyword evidence="2" id="KW-0560">Oxidoreductase</keyword>
<evidence type="ECO:0008006" key="5">
    <source>
        <dbReference type="Google" id="ProtNLM"/>
    </source>
</evidence>
<comment type="similarity">
    <text evidence="1">Belongs to the short-chain dehydrogenases/reductases (SDR) family.</text>
</comment>
<dbReference type="EMBL" id="NCXM01000003">
    <property type="protein sequence ID" value="OSC31648.1"/>
    <property type="molecule type" value="Genomic_DNA"/>
</dbReference>
<name>A0A1X2LCE8_9MYCO</name>
<organism evidence="3 4">
    <name type="scientific">Mycolicibacterium vulneris</name>
    <dbReference type="NCBI Taxonomy" id="547163"/>
    <lineage>
        <taxon>Bacteria</taxon>
        <taxon>Bacillati</taxon>
        <taxon>Actinomycetota</taxon>
        <taxon>Actinomycetes</taxon>
        <taxon>Mycobacteriales</taxon>
        <taxon>Mycobacteriaceae</taxon>
        <taxon>Mycolicibacterium</taxon>
    </lineage>
</organism>
<dbReference type="Proteomes" id="UP000242320">
    <property type="component" value="Unassembled WGS sequence"/>
</dbReference>
<reference evidence="3 4" key="1">
    <citation type="submission" date="2017-04" db="EMBL/GenBank/DDBJ databases">
        <title>The new phylogeny of genus Mycobacterium.</title>
        <authorList>
            <person name="Tortoli E."/>
            <person name="Trovato A."/>
            <person name="Cirillo D.M."/>
        </authorList>
    </citation>
    <scope>NUCLEOTIDE SEQUENCE [LARGE SCALE GENOMIC DNA]</scope>
    <source>
        <strain evidence="3 4">DSM 45247</strain>
    </source>
</reference>
<dbReference type="OrthoDB" id="4545409at2"/>
<dbReference type="Pfam" id="PF00106">
    <property type="entry name" value="adh_short"/>
    <property type="match status" value="1"/>
</dbReference>
<dbReference type="CDD" id="cd05233">
    <property type="entry name" value="SDR_c"/>
    <property type="match status" value="1"/>
</dbReference>
<proteinExistence type="inferred from homology"/>
<evidence type="ECO:0000313" key="3">
    <source>
        <dbReference type="EMBL" id="OSC31648.1"/>
    </source>
</evidence>
<evidence type="ECO:0000313" key="4">
    <source>
        <dbReference type="Proteomes" id="UP000242320"/>
    </source>
</evidence>
<evidence type="ECO:0000256" key="2">
    <source>
        <dbReference type="ARBA" id="ARBA00023002"/>
    </source>
</evidence>
<dbReference type="SUPFAM" id="SSF51735">
    <property type="entry name" value="NAD(P)-binding Rossmann-fold domains"/>
    <property type="match status" value="1"/>
</dbReference>
<gene>
    <name evidence="3" type="ORF">B8W69_04245</name>
</gene>
<dbReference type="AlphaFoldDB" id="A0A1X2LCE8"/>
<dbReference type="InterPro" id="IPR002347">
    <property type="entry name" value="SDR_fam"/>
</dbReference>